<evidence type="ECO:0000313" key="3">
    <source>
        <dbReference type="Proteomes" id="UP000095597"/>
    </source>
</evidence>
<keyword evidence="1" id="KW-0175">Coiled coil</keyword>
<dbReference type="EMBL" id="CYXO01000002">
    <property type="protein sequence ID" value="CUM75265.1"/>
    <property type="molecule type" value="Genomic_DNA"/>
</dbReference>
<reference evidence="2 3" key="1">
    <citation type="submission" date="2015-09" db="EMBL/GenBank/DDBJ databases">
        <authorList>
            <consortium name="Pathogen Informatics"/>
        </authorList>
    </citation>
    <scope>NUCLEOTIDE SEQUENCE [LARGE SCALE GENOMIC DNA]</scope>
    <source>
        <strain evidence="2 3">2789STDY5834961</strain>
    </source>
</reference>
<dbReference type="AlphaFoldDB" id="A0A173RBU2"/>
<name>A0A173RBU2_9FIRM</name>
<dbReference type="RefSeq" id="WP_055213383.1">
    <property type="nucleotide sequence ID" value="NZ_CYXO01000002.1"/>
</dbReference>
<accession>A0A173RBU2</accession>
<evidence type="ECO:0000256" key="1">
    <source>
        <dbReference type="SAM" id="Coils"/>
    </source>
</evidence>
<dbReference type="Proteomes" id="UP000095597">
    <property type="component" value="Unassembled WGS sequence"/>
</dbReference>
<organism evidence="2 3">
    <name type="scientific">Dorea longicatena</name>
    <dbReference type="NCBI Taxonomy" id="88431"/>
    <lineage>
        <taxon>Bacteria</taxon>
        <taxon>Bacillati</taxon>
        <taxon>Bacillota</taxon>
        <taxon>Clostridia</taxon>
        <taxon>Lachnospirales</taxon>
        <taxon>Lachnospiraceae</taxon>
        <taxon>Dorea</taxon>
    </lineage>
</organism>
<feature type="coiled-coil region" evidence="1">
    <location>
        <begin position="74"/>
        <end position="133"/>
    </location>
</feature>
<sequence>MLILDRESENKLEELVLVSRKLNGVLRENYPGVHKIEPDRAALLWCAIDDEIEKRQKQIDKILATESGAEQIVLRRACRELKKEYDQYNQLMEEIYDEELLPATIPELLISSVKGATAEMHEINKNLQNTKEVLNTHV</sequence>
<gene>
    <name evidence="2" type="ORF">ERS852573_00359</name>
</gene>
<protein>
    <submittedName>
        <fullName evidence="2">Uncharacterized protein</fullName>
    </submittedName>
</protein>
<proteinExistence type="predicted"/>
<evidence type="ECO:0000313" key="2">
    <source>
        <dbReference type="EMBL" id="CUM75265.1"/>
    </source>
</evidence>